<accession>A0A4S4B128</accession>
<dbReference type="Proteomes" id="UP000308430">
    <property type="component" value="Unassembled WGS sequence"/>
</dbReference>
<evidence type="ECO:0000313" key="1">
    <source>
        <dbReference type="EMBL" id="THF66242.1"/>
    </source>
</evidence>
<protein>
    <submittedName>
        <fullName evidence="1">Uncharacterized protein</fullName>
    </submittedName>
</protein>
<dbReference type="EMBL" id="SSOC01000002">
    <property type="protein sequence ID" value="THF66242.1"/>
    <property type="molecule type" value="Genomic_DNA"/>
</dbReference>
<reference evidence="1 2" key="1">
    <citation type="submission" date="2019-04" db="EMBL/GenBank/DDBJ databases">
        <title>Azoarcus nasutitermitis sp. nov. isolated from termite nest.</title>
        <authorList>
            <person name="Lin S.-Y."/>
            <person name="Hameed A."/>
            <person name="Hsu Y.-H."/>
            <person name="Young C.-C."/>
        </authorList>
    </citation>
    <scope>NUCLEOTIDE SEQUENCE [LARGE SCALE GENOMIC DNA]</scope>
    <source>
        <strain evidence="1 2">CC-YHH838</strain>
    </source>
</reference>
<dbReference type="AlphaFoldDB" id="A0A4S4B128"/>
<comment type="caution">
    <text evidence="1">The sequence shown here is derived from an EMBL/GenBank/DDBJ whole genome shotgun (WGS) entry which is preliminary data.</text>
</comment>
<evidence type="ECO:0000313" key="2">
    <source>
        <dbReference type="Proteomes" id="UP000308430"/>
    </source>
</evidence>
<name>A0A4S4B128_9RHOO</name>
<dbReference type="RefSeq" id="WP_136347191.1">
    <property type="nucleotide sequence ID" value="NZ_SSOC01000002.1"/>
</dbReference>
<gene>
    <name evidence="1" type="ORF">E6C76_05200</name>
</gene>
<organism evidence="1 2">
    <name type="scientific">Pseudothauera nasutitermitis</name>
    <dbReference type="NCBI Taxonomy" id="2565930"/>
    <lineage>
        <taxon>Bacteria</taxon>
        <taxon>Pseudomonadati</taxon>
        <taxon>Pseudomonadota</taxon>
        <taxon>Betaproteobacteria</taxon>
        <taxon>Rhodocyclales</taxon>
        <taxon>Zoogloeaceae</taxon>
        <taxon>Pseudothauera</taxon>
    </lineage>
</organism>
<sequence length="208" mass="23803">MPENREWPFIAFFHRFDPLRTGWKKKLVVLGVLLLLALGIGVCTSPHSWREEVQLSDGRVIVIERKLLMEGGGNELAVNRSGTKPKQYVIRFDHPDGSERKIEWRSTKKDIATWPEVPLVFDVESGVPVVYSILAVSLACAEYSKYTYGNGVWVEERLPKIFERHATNLLLRIGSGAVSLDAKENFNKEGRYRESLRYVGPDRRTCNR</sequence>
<proteinExistence type="predicted"/>
<keyword evidence="2" id="KW-1185">Reference proteome</keyword>
<dbReference type="OrthoDB" id="8904545at2"/>